<dbReference type="Gene3D" id="3.20.70.20">
    <property type="match status" value="1"/>
</dbReference>
<organism evidence="5 6">
    <name type="scientific">Hondaea fermentalgiana</name>
    <dbReference type="NCBI Taxonomy" id="2315210"/>
    <lineage>
        <taxon>Eukaryota</taxon>
        <taxon>Sar</taxon>
        <taxon>Stramenopiles</taxon>
        <taxon>Bigyra</taxon>
        <taxon>Labyrinthulomycetes</taxon>
        <taxon>Thraustochytrida</taxon>
        <taxon>Thraustochytriidae</taxon>
        <taxon>Hondaea</taxon>
    </lineage>
</organism>
<dbReference type="Proteomes" id="UP000241890">
    <property type="component" value="Unassembled WGS sequence"/>
</dbReference>
<gene>
    <name evidence="5" type="ORF">FCC1311_118232</name>
</gene>
<evidence type="ECO:0000313" key="5">
    <source>
        <dbReference type="EMBL" id="GBG16348.1"/>
    </source>
</evidence>
<name>A0A2R5FGE4_9STRA</name>
<keyword evidence="6" id="KW-1185">Reference proteome</keyword>
<protein>
    <submittedName>
        <fullName evidence="5">Ribonucleoside-diphosphate reductase large subunit</fullName>
    </submittedName>
</protein>
<dbReference type="InterPro" id="IPR005144">
    <property type="entry name" value="ATP-cone_dom"/>
</dbReference>
<dbReference type="PROSITE" id="PS51161">
    <property type="entry name" value="ATP_CONE"/>
    <property type="match status" value="1"/>
</dbReference>
<evidence type="ECO:0000259" key="4">
    <source>
        <dbReference type="PROSITE" id="PS51161"/>
    </source>
</evidence>
<dbReference type="GO" id="GO:0005524">
    <property type="term" value="F:ATP binding"/>
    <property type="evidence" value="ECO:0007669"/>
    <property type="project" value="UniProtKB-UniRule"/>
</dbReference>
<dbReference type="InParanoid" id="A0A2R5FGE4"/>
<dbReference type="EMBL" id="BEYU01001949">
    <property type="protein sequence ID" value="GBG16348.1"/>
    <property type="molecule type" value="Genomic_DNA"/>
</dbReference>
<dbReference type="OrthoDB" id="1684714at2759"/>
<dbReference type="PANTHER" id="PTHR11573">
    <property type="entry name" value="RIBONUCLEOSIDE-DIPHOSPHATE REDUCTASE LARGE CHAIN"/>
    <property type="match status" value="1"/>
</dbReference>
<comment type="caution">
    <text evidence="5">The sequence shown here is derived from an EMBL/GenBank/DDBJ whole genome shotgun (WGS) entry which is preliminary data.</text>
</comment>
<evidence type="ECO:0000256" key="3">
    <source>
        <dbReference type="PROSITE-ProRule" id="PRU00492"/>
    </source>
</evidence>
<proteinExistence type="predicted"/>
<dbReference type="GO" id="GO:0005971">
    <property type="term" value="C:ribonucleoside-diphosphate reductase complex"/>
    <property type="evidence" value="ECO:0007669"/>
    <property type="project" value="TreeGrafter"/>
</dbReference>
<reference evidence="5 6" key="1">
    <citation type="submission" date="2017-12" db="EMBL/GenBank/DDBJ databases">
        <title>Sequencing, de novo assembly and annotation of complete genome of a new Thraustochytrid species, strain FCC1311.</title>
        <authorList>
            <person name="Sedici K."/>
            <person name="Godart F."/>
            <person name="Aiese Cigliano R."/>
            <person name="Sanseverino W."/>
            <person name="Barakat M."/>
            <person name="Ortet P."/>
            <person name="Marechal E."/>
            <person name="Cagnac O."/>
            <person name="Amato A."/>
        </authorList>
    </citation>
    <scope>NUCLEOTIDE SEQUENCE [LARGE SCALE GENOMIC DNA]</scope>
</reference>
<dbReference type="InterPro" id="IPR008926">
    <property type="entry name" value="RNR_R1-su_N"/>
</dbReference>
<feature type="domain" description="ATP-cone" evidence="4">
    <location>
        <begin position="24"/>
        <end position="115"/>
    </location>
</feature>
<dbReference type="InterPro" id="IPR039718">
    <property type="entry name" value="Rrm1"/>
</dbReference>
<evidence type="ECO:0000256" key="2">
    <source>
        <dbReference type="ARBA" id="ARBA00022840"/>
    </source>
</evidence>
<evidence type="ECO:0000313" key="6">
    <source>
        <dbReference type="Proteomes" id="UP000241890"/>
    </source>
</evidence>
<dbReference type="SUPFAM" id="SSF48168">
    <property type="entry name" value="R1 subunit of ribonucleotide reductase, N-terminal domain"/>
    <property type="match status" value="1"/>
</dbReference>
<feature type="non-terminal residue" evidence="5">
    <location>
        <position position="184"/>
    </location>
</feature>
<dbReference type="PANTHER" id="PTHR11573:SF6">
    <property type="entry name" value="RIBONUCLEOSIDE-DIPHOSPHATE REDUCTASE LARGE SUBUNIT"/>
    <property type="match status" value="1"/>
</dbReference>
<accession>A0A2R5FGE4</accession>
<dbReference type="Pfam" id="PF03477">
    <property type="entry name" value="ATP-cone"/>
    <property type="match status" value="1"/>
</dbReference>
<keyword evidence="1 3" id="KW-0547">Nucleotide-binding</keyword>
<dbReference type="GO" id="GO:0009263">
    <property type="term" value="P:deoxyribonucleotide biosynthetic process"/>
    <property type="evidence" value="ECO:0007669"/>
    <property type="project" value="TreeGrafter"/>
</dbReference>
<sequence>MSEARLSMGVSAAGASKPAQPKHFSVITRSGEVKHVDFNAVTARLEPLGEGLNHNFVSIDKVAQKTIIGITDGMPTSEIDELASRVAADMATQHPDYNLLAGRVSASNLQKTCPSSFVEAARKLHAGDILADDLYEFILANANVINASIEHANDMVFDVFAMKTMARSYLLRVDKVLVETPQYM</sequence>
<dbReference type="AlphaFoldDB" id="A0A2R5FGE4"/>
<evidence type="ECO:0000256" key="1">
    <source>
        <dbReference type="ARBA" id="ARBA00022741"/>
    </source>
</evidence>
<dbReference type="GO" id="GO:0004748">
    <property type="term" value="F:ribonucleoside-diphosphate reductase activity, thioredoxin disulfide as acceptor"/>
    <property type="evidence" value="ECO:0007669"/>
    <property type="project" value="TreeGrafter"/>
</dbReference>
<keyword evidence="2 3" id="KW-0067">ATP-binding</keyword>